<organism evidence="2 3">
    <name type="scientific">Staphylococcus nepalensis</name>
    <dbReference type="NCBI Taxonomy" id="214473"/>
    <lineage>
        <taxon>Bacteria</taxon>
        <taxon>Bacillati</taxon>
        <taxon>Bacillota</taxon>
        <taxon>Bacilli</taxon>
        <taxon>Bacillales</taxon>
        <taxon>Staphylococcaceae</taxon>
        <taxon>Staphylococcus</taxon>
    </lineage>
</organism>
<evidence type="ECO:0000313" key="3">
    <source>
        <dbReference type="Proteomes" id="UP000240400"/>
    </source>
</evidence>
<evidence type="ECO:0000259" key="1">
    <source>
        <dbReference type="Pfam" id="PF02754"/>
    </source>
</evidence>
<comment type="caution">
    <text evidence="2">The sequence shown here is derived from an EMBL/GenBank/DDBJ whole genome shotgun (WGS) entry which is preliminary data.</text>
</comment>
<dbReference type="PANTHER" id="PTHR30296:SF0">
    <property type="entry name" value="LACTATE UTILIZATION PROTEIN A"/>
    <property type="match status" value="1"/>
</dbReference>
<dbReference type="RefSeq" id="WP_142402002.1">
    <property type="nucleotide sequence ID" value="NZ_PZHR01000598.1"/>
</dbReference>
<feature type="domain" description="Cysteine-rich" evidence="1">
    <location>
        <begin position="10"/>
        <end position="78"/>
    </location>
</feature>
<dbReference type="GO" id="GO:0016491">
    <property type="term" value="F:oxidoreductase activity"/>
    <property type="evidence" value="ECO:0007669"/>
    <property type="project" value="UniProtKB-ARBA"/>
</dbReference>
<evidence type="ECO:0000313" key="2">
    <source>
        <dbReference type="EMBL" id="PTK45734.1"/>
    </source>
</evidence>
<dbReference type="GO" id="GO:0005829">
    <property type="term" value="C:cytosol"/>
    <property type="evidence" value="ECO:0007669"/>
    <property type="project" value="TreeGrafter"/>
</dbReference>
<dbReference type="AlphaFoldDB" id="A0A2T4S5T7"/>
<sequence>HITRVLGVVNEPKELLSHVKGLELVELPQYYNCCGFGGTFAVKMADVSSEMVDEKAHCVDETGADYLIGADASCLMNIEGRLKRINSKVKVLHIAEVLNHQLEGAVH</sequence>
<dbReference type="InterPro" id="IPR004017">
    <property type="entry name" value="Cys_rich_dom"/>
</dbReference>
<gene>
    <name evidence="2" type="ORF">BUZ61_16165</name>
</gene>
<dbReference type="EMBL" id="PZHR01000598">
    <property type="protein sequence ID" value="PTK45734.1"/>
    <property type="molecule type" value="Genomic_DNA"/>
</dbReference>
<name>A0A2T4S5T7_9STAP</name>
<protein>
    <submittedName>
        <fullName evidence="2">Fe-S oxidoreductase</fullName>
    </submittedName>
</protein>
<feature type="non-terminal residue" evidence="2">
    <location>
        <position position="1"/>
    </location>
</feature>
<proteinExistence type="predicted"/>
<dbReference type="PANTHER" id="PTHR30296">
    <property type="entry name" value="UNCHARACTERIZED PROTEIN YKGE"/>
    <property type="match status" value="1"/>
</dbReference>
<dbReference type="Pfam" id="PF02754">
    <property type="entry name" value="CCG"/>
    <property type="match status" value="1"/>
</dbReference>
<accession>A0A2T4S5T7</accession>
<reference evidence="2 3" key="1">
    <citation type="journal article" date="2016" name="Front. Microbiol.">
        <title>Comprehensive Phylogenetic Analysis of Bovine Non-aureus Staphylococci Species Based on Whole-Genome Sequencing.</title>
        <authorList>
            <person name="Naushad S."/>
            <person name="Barkema H.W."/>
            <person name="Luby C."/>
            <person name="Condas L.A."/>
            <person name="Nobrega D.B."/>
            <person name="Carson D.A."/>
            <person name="De Buck J."/>
        </authorList>
    </citation>
    <scope>NUCLEOTIDE SEQUENCE [LARGE SCALE GENOMIC DNA]</scope>
    <source>
        <strain evidence="2 3">SNUC 4337</strain>
    </source>
</reference>
<dbReference type="Proteomes" id="UP000240400">
    <property type="component" value="Unassembled WGS sequence"/>
</dbReference>